<dbReference type="PROSITE" id="PS51257">
    <property type="entry name" value="PROKAR_LIPOPROTEIN"/>
    <property type="match status" value="1"/>
</dbReference>
<evidence type="ECO:0000259" key="4">
    <source>
        <dbReference type="SMART" id="SM00244"/>
    </source>
</evidence>
<keyword evidence="3" id="KW-1133">Transmembrane helix</keyword>
<feature type="transmembrane region" description="Helical" evidence="3">
    <location>
        <begin position="180"/>
        <end position="202"/>
    </location>
</feature>
<gene>
    <name evidence="5" type="ORF">L21SP3_00520</name>
</gene>
<keyword evidence="3" id="KW-0472">Membrane</keyword>
<dbReference type="Proteomes" id="UP000188273">
    <property type="component" value="Chromosome"/>
</dbReference>
<dbReference type="GO" id="GO:0016020">
    <property type="term" value="C:membrane"/>
    <property type="evidence" value="ECO:0007669"/>
    <property type="project" value="UniProtKB-SubCell"/>
</dbReference>
<feature type="transmembrane region" description="Helical" evidence="3">
    <location>
        <begin position="288"/>
        <end position="309"/>
    </location>
</feature>
<dbReference type="GO" id="GO:0008233">
    <property type="term" value="F:peptidase activity"/>
    <property type="evidence" value="ECO:0007669"/>
    <property type="project" value="UniProtKB-KW"/>
</dbReference>
<dbReference type="SMART" id="SM00244">
    <property type="entry name" value="PHB"/>
    <property type="match status" value="1"/>
</dbReference>
<accession>A0A1Q2HMZ4</accession>
<dbReference type="SUPFAM" id="SSF117892">
    <property type="entry name" value="Band 7/SPFH domain"/>
    <property type="match status" value="1"/>
</dbReference>
<keyword evidence="2" id="KW-0175">Coiled coil</keyword>
<sequence>MKDSSRKAMNVALGGMILSLIGFLGCLLTGIITSILPVQFIAWHLLGAAIIWLYLIVYYHNFGLAEREKRDEAILKSQDETIFQDSQQRQAMFSAARKRFKIFERWGGIVFSILSAAYSIAIGLWLISKLREGLELVGRNPLAGASAMIVAWFASFLLAKYASGMSSEKDWQPLRAGGSYLISSSAASLITAIALGISFFHYELPVLIASWLIPVVMLAFGAETVLNTVLDIYRPRIKGAYHRPGLDSRLLGIISQPGSMLHTAASTIDYQFGFKVSQTWFYRLLEKAILPLMLLLILCMYLMSCFVVVGPGKKAAIEHLGSTDNGRRIVGPGMHLKWPAPFDKAYIHDTERIQQLNIGIMNAPEINEETDEIVKKPLLWGQKHQEVELRLIVATESSEAISNEDAPPVSLIVAAVPVQYRVNDLYEFLYNHKGPETILKNVSYREIARYMASAKLETNIFGGDIQDDESVLGAGRKEASEKLTKIIQSRADELGLGVEIVTVGLQGIHPPLDVASDYEEVIGAVQQRQQSILSALAERNKTLTELGGSLEQVNSLYQKLSDYEQEKDQLSESVREQRLAELDNAFLDARGEIAEKIFDAEQYAFKKKRLSKASGERFKSQLKAYQAAPKIYLQNERLLTLERSLEDVRKYIVVSGEQDSEVMIVDLKQKLNPDIYDLELPEE</sequence>
<evidence type="ECO:0000256" key="2">
    <source>
        <dbReference type="SAM" id="Coils"/>
    </source>
</evidence>
<name>A0A1Q2HMZ4_9BACT</name>
<organism evidence="5 6">
    <name type="scientific">Sedimentisphaera cyanobacteriorum</name>
    <dbReference type="NCBI Taxonomy" id="1940790"/>
    <lineage>
        <taxon>Bacteria</taxon>
        <taxon>Pseudomonadati</taxon>
        <taxon>Planctomycetota</taxon>
        <taxon>Phycisphaerae</taxon>
        <taxon>Sedimentisphaerales</taxon>
        <taxon>Sedimentisphaeraceae</taxon>
        <taxon>Sedimentisphaera</taxon>
    </lineage>
</organism>
<keyword evidence="5" id="KW-0378">Hydrolase</keyword>
<dbReference type="InterPro" id="IPR001107">
    <property type="entry name" value="Band_7"/>
</dbReference>
<keyword evidence="6" id="KW-1185">Reference proteome</keyword>
<dbReference type="EMBL" id="CP019633">
    <property type="protein sequence ID" value="AQQ08730.1"/>
    <property type="molecule type" value="Genomic_DNA"/>
</dbReference>
<feature type="coiled-coil region" evidence="2">
    <location>
        <begin position="553"/>
        <end position="580"/>
    </location>
</feature>
<evidence type="ECO:0000256" key="1">
    <source>
        <dbReference type="ARBA" id="ARBA00004167"/>
    </source>
</evidence>
<dbReference type="AlphaFoldDB" id="A0A1Q2HMZ4"/>
<feature type="transmembrane region" description="Helical" evidence="3">
    <location>
        <begin position="12"/>
        <end position="35"/>
    </location>
</feature>
<dbReference type="Pfam" id="PF01145">
    <property type="entry name" value="Band_7"/>
    <property type="match status" value="1"/>
</dbReference>
<feature type="transmembrane region" description="Helical" evidence="3">
    <location>
        <begin position="140"/>
        <end position="159"/>
    </location>
</feature>
<protein>
    <submittedName>
        <fullName evidence="5">FtsH protease regulator HflK</fullName>
    </submittedName>
</protein>
<reference evidence="6" key="1">
    <citation type="submission" date="2017-02" db="EMBL/GenBank/DDBJ databases">
        <title>Comparative genomics and description of representatives of a novel lineage of planctomycetes thriving in anoxic sediments.</title>
        <authorList>
            <person name="Spring S."/>
            <person name="Bunk B."/>
            <person name="Sproer C."/>
            <person name="Klenk H.-P."/>
        </authorList>
    </citation>
    <scope>NUCLEOTIDE SEQUENCE [LARGE SCALE GENOMIC DNA]</scope>
    <source>
        <strain evidence="6">L21-RPul-D3</strain>
    </source>
</reference>
<feature type="domain" description="Band 7" evidence="4">
    <location>
        <begin position="304"/>
        <end position="522"/>
    </location>
</feature>
<dbReference type="OrthoDB" id="9812991at2"/>
<evidence type="ECO:0000256" key="3">
    <source>
        <dbReference type="SAM" id="Phobius"/>
    </source>
</evidence>
<comment type="subcellular location">
    <subcellularLocation>
        <location evidence="1">Membrane</location>
        <topology evidence="1">Single-pass membrane protein</topology>
    </subcellularLocation>
</comment>
<dbReference type="KEGG" id="pbu:L21SP3_00520"/>
<evidence type="ECO:0000313" key="5">
    <source>
        <dbReference type="EMBL" id="AQQ08730.1"/>
    </source>
</evidence>
<keyword evidence="3" id="KW-0812">Transmembrane</keyword>
<feature type="transmembrane region" description="Helical" evidence="3">
    <location>
        <begin position="41"/>
        <end position="60"/>
    </location>
</feature>
<dbReference type="GO" id="GO:0006508">
    <property type="term" value="P:proteolysis"/>
    <property type="evidence" value="ECO:0007669"/>
    <property type="project" value="UniProtKB-KW"/>
</dbReference>
<dbReference type="Gene3D" id="3.30.479.30">
    <property type="entry name" value="Band 7 domain"/>
    <property type="match status" value="1"/>
</dbReference>
<proteinExistence type="predicted"/>
<keyword evidence="5" id="KW-0645">Protease</keyword>
<dbReference type="RefSeq" id="WP_077539209.1">
    <property type="nucleotide sequence ID" value="NZ_CP019633.1"/>
</dbReference>
<dbReference type="STRING" id="1940790.L21SP3_00520"/>
<dbReference type="InterPro" id="IPR036013">
    <property type="entry name" value="Band_7/SPFH_dom_sf"/>
</dbReference>
<evidence type="ECO:0000313" key="6">
    <source>
        <dbReference type="Proteomes" id="UP000188273"/>
    </source>
</evidence>
<feature type="transmembrane region" description="Helical" evidence="3">
    <location>
        <begin position="208"/>
        <end position="230"/>
    </location>
</feature>
<feature type="transmembrane region" description="Helical" evidence="3">
    <location>
        <begin position="106"/>
        <end position="128"/>
    </location>
</feature>